<keyword evidence="4 8" id="KW-0418">Kinase</keyword>
<dbReference type="PANTHER" id="PTHR46566">
    <property type="entry name" value="1-PHOSPHOFRUCTOKINASE-RELATED"/>
    <property type="match status" value="1"/>
</dbReference>
<comment type="catalytic activity">
    <reaction evidence="6 8">
        <text>beta-D-fructose 1-phosphate + ATP = beta-D-fructose 1,6-bisphosphate + ADP + H(+)</text>
        <dbReference type="Rhea" id="RHEA:14213"/>
        <dbReference type="ChEBI" id="CHEBI:15378"/>
        <dbReference type="ChEBI" id="CHEBI:30616"/>
        <dbReference type="ChEBI" id="CHEBI:32966"/>
        <dbReference type="ChEBI" id="CHEBI:138881"/>
        <dbReference type="ChEBI" id="CHEBI:456216"/>
        <dbReference type="EC" id="2.7.1.56"/>
    </reaction>
</comment>
<dbReference type="InterPro" id="IPR017583">
    <property type="entry name" value="Tagatose/fructose_Pkinase"/>
</dbReference>
<dbReference type="CDD" id="cd01164">
    <property type="entry name" value="FruK_PfkB_like"/>
    <property type="match status" value="1"/>
</dbReference>
<keyword evidence="11" id="KW-1185">Reference proteome</keyword>
<dbReference type="NCBIfam" id="TIGR03168">
    <property type="entry name" value="1-PFK"/>
    <property type="match status" value="1"/>
</dbReference>
<dbReference type="GO" id="GO:0005524">
    <property type="term" value="F:ATP binding"/>
    <property type="evidence" value="ECO:0007669"/>
    <property type="project" value="UniProtKB-UniRule"/>
</dbReference>
<dbReference type="NCBIfam" id="TIGR03828">
    <property type="entry name" value="pfkB"/>
    <property type="match status" value="1"/>
</dbReference>
<dbReference type="OrthoDB" id="9801219at2"/>
<dbReference type="InterPro" id="IPR022463">
    <property type="entry name" value="1-PFruKinase"/>
</dbReference>
<evidence type="ECO:0000256" key="5">
    <source>
        <dbReference type="ARBA" id="ARBA00022840"/>
    </source>
</evidence>
<dbReference type="SUPFAM" id="SSF53613">
    <property type="entry name" value="Ribokinase-like"/>
    <property type="match status" value="1"/>
</dbReference>
<dbReference type="GO" id="GO:0008662">
    <property type="term" value="F:1-phosphofructokinase activity"/>
    <property type="evidence" value="ECO:0007669"/>
    <property type="project" value="UniProtKB-UniRule"/>
</dbReference>
<evidence type="ECO:0000256" key="7">
    <source>
        <dbReference type="PIRNR" id="PIRNR000535"/>
    </source>
</evidence>
<comment type="function">
    <text evidence="8">Catalyzes the ATP-dependent phosphorylation of fructose-l-phosphate to fructose-l,6-bisphosphate.</text>
</comment>
<reference evidence="10 11" key="1">
    <citation type="submission" date="2019-03" db="EMBL/GenBank/DDBJ databases">
        <title>Genomic Encyclopedia of Type Strains, Phase III (KMG-III): the genomes of soil and plant-associated and newly described type strains.</title>
        <authorList>
            <person name="Whitman W."/>
        </authorList>
    </citation>
    <scope>NUCLEOTIDE SEQUENCE [LARGE SCALE GENOMIC DNA]</scope>
    <source>
        <strain evidence="10 11">CECT 8976</strain>
    </source>
</reference>
<proteinExistence type="inferred from homology"/>
<evidence type="ECO:0000313" key="10">
    <source>
        <dbReference type="EMBL" id="TDR76612.1"/>
    </source>
</evidence>
<evidence type="ECO:0000256" key="8">
    <source>
        <dbReference type="RuleBase" id="RU369061"/>
    </source>
</evidence>
<feature type="domain" description="Carbohydrate kinase PfkB" evidence="9">
    <location>
        <begin position="9"/>
        <end position="294"/>
    </location>
</feature>
<dbReference type="GO" id="GO:0005829">
    <property type="term" value="C:cytosol"/>
    <property type="evidence" value="ECO:0007669"/>
    <property type="project" value="TreeGrafter"/>
</dbReference>
<evidence type="ECO:0000256" key="4">
    <source>
        <dbReference type="ARBA" id="ARBA00022777"/>
    </source>
</evidence>
<evidence type="ECO:0000259" key="9">
    <source>
        <dbReference type="Pfam" id="PF00294"/>
    </source>
</evidence>
<evidence type="ECO:0000256" key="2">
    <source>
        <dbReference type="ARBA" id="ARBA00022679"/>
    </source>
</evidence>
<name>A0A4R7B115_9NEIS</name>
<dbReference type="Pfam" id="PF00294">
    <property type="entry name" value="PfkB"/>
    <property type="match status" value="1"/>
</dbReference>
<evidence type="ECO:0000256" key="1">
    <source>
        <dbReference type="ARBA" id="ARBA00010688"/>
    </source>
</evidence>
<protein>
    <recommendedName>
        <fullName evidence="7">Phosphofructokinase</fullName>
    </recommendedName>
</protein>
<sequence length="327" mass="34413">MNGPVVTVTLNPAIDQTVRLPALQHGQVNIAYGVTLNAGGKGVNVASCLADWGVEVVATGILGQDNIAPFAALLDTKGISNRFVTQPGANRVNIKLVSDDDGATTDINLPGQDVPQAVFEQLIARLDEQCAAKRWFVLAGSLPTGLADDCYAHLCERLAGQGALVALDSSGTALSAALAGASLPFCIKPNRHELEQWAQRQLPTLDDVAECALALHHKGVRHVIVSLAEQGALFVGAEGCWLATPPPINLVSSVGAGDALLAGWIAAQQQQLEWQTAMRQAMAFAAGKLARIGPHLPPKREIARLAGEVMLTRIAVKTSHNTTQHAH</sequence>
<dbReference type="GO" id="GO:0016052">
    <property type="term" value="P:carbohydrate catabolic process"/>
    <property type="evidence" value="ECO:0007669"/>
    <property type="project" value="UniProtKB-ARBA"/>
</dbReference>
<dbReference type="PANTHER" id="PTHR46566:SF5">
    <property type="entry name" value="1-PHOSPHOFRUCTOKINASE"/>
    <property type="match status" value="1"/>
</dbReference>
<dbReference type="PROSITE" id="PS00583">
    <property type="entry name" value="PFKB_KINASES_1"/>
    <property type="match status" value="1"/>
</dbReference>
<dbReference type="InterPro" id="IPR029056">
    <property type="entry name" value="Ribokinase-like"/>
</dbReference>
<dbReference type="InterPro" id="IPR011611">
    <property type="entry name" value="PfkB_dom"/>
</dbReference>
<dbReference type="Gene3D" id="3.40.1190.20">
    <property type="match status" value="1"/>
</dbReference>
<gene>
    <name evidence="10" type="ORF">DFP86_11038</name>
</gene>
<dbReference type="Proteomes" id="UP000295611">
    <property type="component" value="Unassembled WGS sequence"/>
</dbReference>
<evidence type="ECO:0000256" key="6">
    <source>
        <dbReference type="ARBA" id="ARBA00047745"/>
    </source>
</evidence>
<dbReference type="RefSeq" id="WP_133681802.1">
    <property type="nucleotide sequence ID" value="NZ_SNZP01000010.1"/>
</dbReference>
<evidence type="ECO:0000256" key="3">
    <source>
        <dbReference type="ARBA" id="ARBA00022741"/>
    </source>
</evidence>
<keyword evidence="2 7" id="KW-0808">Transferase</keyword>
<accession>A0A4R7B115</accession>
<dbReference type="InterPro" id="IPR002173">
    <property type="entry name" value="Carboh/pur_kinase_PfkB_CS"/>
</dbReference>
<keyword evidence="3 8" id="KW-0547">Nucleotide-binding</keyword>
<comment type="caution">
    <text evidence="10">The sequence shown here is derived from an EMBL/GenBank/DDBJ whole genome shotgun (WGS) entry which is preliminary data.</text>
</comment>
<organism evidence="10 11">
    <name type="scientific">Paludibacterium purpuratum</name>
    <dbReference type="NCBI Taxonomy" id="1144873"/>
    <lineage>
        <taxon>Bacteria</taxon>
        <taxon>Pseudomonadati</taxon>
        <taxon>Pseudomonadota</taxon>
        <taxon>Betaproteobacteria</taxon>
        <taxon>Neisseriales</taxon>
        <taxon>Chromobacteriaceae</taxon>
        <taxon>Paludibacterium</taxon>
    </lineage>
</organism>
<dbReference type="GO" id="GO:0044281">
    <property type="term" value="P:small molecule metabolic process"/>
    <property type="evidence" value="ECO:0007669"/>
    <property type="project" value="UniProtKB-ARBA"/>
</dbReference>
<keyword evidence="5 8" id="KW-0067">ATP-binding</keyword>
<dbReference type="AlphaFoldDB" id="A0A4R7B115"/>
<dbReference type="PIRSF" id="PIRSF000535">
    <property type="entry name" value="1PFK/6PFK/LacC"/>
    <property type="match status" value="1"/>
</dbReference>
<evidence type="ECO:0000313" key="11">
    <source>
        <dbReference type="Proteomes" id="UP000295611"/>
    </source>
</evidence>
<dbReference type="FunFam" id="3.40.1190.20:FF:000001">
    <property type="entry name" value="Phosphofructokinase"/>
    <property type="match status" value="1"/>
</dbReference>
<dbReference type="EMBL" id="SNZP01000010">
    <property type="protein sequence ID" value="TDR76612.1"/>
    <property type="molecule type" value="Genomic_DNA"/>
</dbReference>
<comment type="similarity">
    <text evidence="1 7 8">Belongs to the carbohydrate kinase PfkB family.</text>
</comment>